<gene>
    <name evidence="1" type="ORF">DERYTH_LOCUS27279</name>
</gene>
<dbReference type="AlphaFoldDB" id="A0A9N9KBY4"/>
<feature type="non-terminal residue" evidence="1">
    <location>
        <position position="1"/>
    </location>
</feature>
<name>A0A9N9KBY4_9GLOM</name>
<reference evidence="1" key="1">
    <citation type="submission" date="2021-06" db="EMBL/GenBank/DDBJ databases">
        <authorList>
            <person name="Kallberg Y."/>
            <person name="Tangrot J."/>
            <person name="Rosling A."/>
        </authorList>
    </citation>
    <scope>NUCLEOTIDE SEQUENCE</scope>
    <source>
        <strain evidence="1">MA453B</strain>
    </source>
</reference>
<dbReference type="Proteomes" id="UP000789405">
    <property type="component" value="Unassembled WGS sequence"/>
</dbReference>
<evidence type="ECO:0000313" key="2">
    <source>
        <dbReference type="Proteomes" id="UP000789405"/>
    </source>
</evidence>
<evidence type="ECO:0000313" key="1">
    <source>
        <dbReference type="EMBL" id="CAG8822348.1"/>
    </source>
</evidence>
<proteinExistence type="predicted"/>
<organism evidence="1 2">
    <name type="scientific">Dentiscutata erythropus</name>
    <dbReference type="NCBI Taxonomy" id="1348616"/>
    <lineage>
        <taxon>Eukaryota</taxon>
        <taxon>Fungi</taxon>
        <taxon>Fungi incertae sedis</taxon>
        <taxon>Mucoromycota</taxon>
        <taxon>Glomeromycotina</taxon>
        <taxon>Glomeromycetes</taxon>
        <taxon>Diversisporales</taxon>
        <taxon>Gigasporaceae</taxon>
        <taxon>Dentiscutata</taxon>
    </lineage>
</organism>
<keyword evidence="2" id="KW-1185">Reference proteome</keyword>
<dbReference type="OrthoDB" id="2445118at2759"/>
<dbReference type="EMBL" id="CAJVPY010062001">
    <property type="protein sequence ID" value="CAG8822348.1"/>
    <property type="molecule type" value="Genomic_DNA"/>
</dbReference>
<accession>A0A9N9KBY4</accession>
<protein>
    <submittedName>
        <fullName evidence="1">1372_t:CDS:1</fullName>
    </submittedName>
</protein>
<comment type="caution">
    <text evidence="1">The sequence shown here is derived from an EMBL/GenBank/DDBJ whole genome shotgun (WGS) entry which is preliminary data.</text>
</comment>
<sequence>GSLTEYKQAIRKAKFDNDIDAEMEFVKMFFGGCNGEIYLEASANQRLIRRKLKPDDDKPLGMKVDGIFHTPGDKGIEIGMIEISGGYLNSDTPRYIKDHVKGYWGCRDILNDTVKKYNRGDYKILRNLRTWFFHVH</sequence>
<feature type="non-terminal residue" evidence="1">
    <location>
        <position position="136"/>
    </location>
</feature>